<reference evidence="2" key="1">
    <citation type="journal article" date="2019" name="Int. J. Syst. Evol. Microbiol.">
        <title>The Global Catalogue of Microorganisms (GCM) 10K type strain sequencing project: providing services to taxonomists for standard genome sequencing and annotation.</title>
        <authorList>
            <consortium name="The Broad Institute Genomics Platform"/>
            <consortium name="The Broad Institute Genome Sequencing Center for Infectious Disease"/>
            <person name="Wu L."/>
            <person name="Ma J."/>
        </authorList>
    </citation>
    <scope>NUCLEOTIDE SEQUENCE [LARGE SCALE GENOMIC DNA]</scope>
    <source>
        <strain evidence="2">CGMCC 1.15053</strain>
    </source>
</reference>
<sequence>MTLWGGFASELLILPLVNLNLSVPVAQGPGYGVAARATFETIRFSATALGGDVLFGRPGGRGVYGGPGAAYIFGENLVGWRAGVSVGYRDTFGQSRVGYSAEAKLNYLSVMDTGSCGYGDPAYAPSDTCTSDFSIASPGLRFGLTYRF</sequence>
<dbReference type="EMBL" id="JBHSOH010000033">
    <property type="protein sequence ID" value="MFC5849881.1"/>
    <property type="molecule type" value="Genomic_DNA"/>
</dbReference>
<organism evidence="1 2">
    <name type="scientific">Deinococcus petrolearius</name>
    <dbReference type="NCBI Taxonomy" id="1751295"/>
    <lineage>
        <taxon>Bacteria</taxon>
        <taxon>Thermotogati</taxon>
        <taxon>Deinococcota</taxon>
        <taxon>Deinococci</taxon>
        <taxon>Deinococcales</taxon>
        <taxon>Deinococcaceae</taxon>
        <taxon>Deinococcus</taxon>
    </lineage>
</organism>
<dbReference type="Proteomes" id="UP001595979">
    <property type="component" value="Unassembled WGS sequence"/>
</dbReference>
<keyword evidence="2" id="KW-1185">Reference proteome</keyword>
<gene>
    <name evidence="1" type="ORF">ACFPQ6_16380</name>
</gene>
<accession>A0ABW1DQ17</accession>
<evidence type="ECO:0000313" key="1">
    <source>
        <dbReference type="EMBL" id="MFC5849881.1"/>
    </source>
</evidence>
<name>A0ABW1DQ17_9DEIO</name>
<dbReference type="RefSeq" id="WP_380051399.1">
    <property type="nucleotide sequence ID" value="NZ_JBHSOH010000033.1"/>
</dbReference>
<evidence type="ECO:0000313" key="2">
    <source>
        <dbReference type="Proteomes" id="UP001595979"/>
    </source>
</evidence>
<proteinExistence type="predicted"/>
<evidence type="ECO:0008006" key="3">
    <source>
        <dbReference type="Google" id="ProtNLM"/>
    </source>
</evidence>
<protein>
    <recommendedName>
        <fullName evidence="3">Outer membrane protein beta-barrel domain-containing protein</fullName>
    </recommendedName>
</protein>
<comment type="caution">
    <text evidence="1">The sequence shown here is derived from an EMBL/GenBank/DDBJ whole genome shotgun (WGS) entry which is preliminary data.</text>
</comment>